<gene>
    <name evidence="3" type="ORF">AAE3_LOCUS4044</name>
</gene>
<feature type="compositionally biased region" description="Low complexity" evidence="1">
    <location>
        <begin position="107"/>
        <end position="119"/>
    </location>
</feature>
<reference evidence="3 4" key="1">
    <citation type="submission" date="2020-01" db="EMBL/GenBank/DDBJ databases">
        <authorList>
            <person name="Gupta K D."/>
        </authorList>
    </citation>
    <scope>NUCLEOTIDE SEQUENCE [LARGE SCALE GENOMIC DNA]</scope>
</reference>
<protein>
    <submittedName>
        <fullName evidence="3">Uncharacterized protein</fullName>
    </submittedName>
</protein>
<evidence type="ECO:0000313" key="4">
    <source>
        <dbReference type="Proteomes" id="UP000467700"/>
    </source>
</evidence>
<dbReference type="OrthoDB" id="3070793at2759"/>
<feature type="compositionally biased region" description="Polar residues" evidence="1">
    <location>
        <begin position="268"/>
        <end position="279"/>
    </location>
</feature>
<evidence type="ECO:0000256" key="1">
    <source>
        <dbReference type="SAM" id="MobiDB-lite"/>
    </source>
</evidence>
<comment type="caution">
    <text evidence="3">The sequence shown here is derived from an EMBL/GenBank/DDBJ whole genome shotgun (WGS) entry which is preliminary data.</text>
</comment>
<feature type="compositionally biased region" description="Low complexity" evidence="1">
    <location>
        <begin position="359"/>
        <end position="370"/>
    </location>
</feature>
<feature type="compositionally biased region" description="Acidic residues" evidence="1">
    <location>
        <begin position="197"/>
        <end position="216"/>
    </location>
</feature>
<evidence type="ECO:0000313" key="3">
    <source>
        <dbReference type="EMBL" id="CAA7261754.1"/>
    </source>
</evidence>
<feature type="compositionally biased region" description="Polar residues" evidence="1">
    <location>
        <begin position="91"/>
        <end position="101"/>
    </location>
</feature>
<feature type="signal peptide" evidence="2">
    <location>
        <begin position="1"/>
        <end position="21"/>
    </location>
</feature>
<feature type="compositionally biased region" description="Low complexity" evidence="1">
    <location>
        <begin position="167"/>
        <end position="179"/>
    </location>
</feature>
<dbReference type="EMBL" id="CACVBS010000034">
    <property type="protein sequence ID" value="CAA7261754.1"/>
    <property type="molecule type" value="Genomic_DNA"/>
</dbReference>
<evidence type="ECO:0000256" key="2">
    <source>
        <dbReference type="SAM" id="SignalP"/>
    </source>
</evidence>
<feature type="region of interest" description="Disordered" evidence="1">
    <location>
        <begin position="358"/>
        <end position="377"/>
    </location>
</feature>
<dbReference type="Proteomes" id="UP000467700">
    <property type="component" value="Unassembled WGS sequence"/>
</dbReference>
<feature type="chain" id="PRO_5035761033" evidence="2">
    <location>
        <begin position="22"/>
        <end position="377"/>
    </location>
</feature>
<feature type="compositionally biased region" description="Acidic residues" evidence="1">
    <location>
        <begin position="144"/>
        <end position="166"/>
    </location>
</feature>
<keyword evidence="4" id="KW-1185">Reference proteome</keyword>
<sequence>MRTFSYIIVPALALLNMGVHGATIANVLTARHPTQLQGVSAFGRGLALNLRQVHNADFSSSTAPTAAPASDPAPAVEPAATAAKRDGDVTSDANIDTNTLETAAEKPVPNGVGGVVPSVQQKLPTREVHARQDDPAADTTADTDSVDADQDDTVSEADPDIEDADAAVDTADTTAVTRAVHARQDEDDAVDPAVDTDSTEADDDDTAEDAAEDAADTADTATVTRAVHARQDEDIDPAVDTDSDDTDEDDAAAEEDAAAAEPTETPDNVSTAQDLTTQAPDEESFDARADTHTLIKPLALPRDLIANRRQVGQSLSGDKNNIVSDVQIKAPLSDVPGPSLAGRRSIMKQVGRRAPQFQGAVAGSGAGAVSLRNSGSS</sequence>
<proteinExistence type="predicted"/>
<accession>A0A8S0W492</accession>
<organism evidence="3 4">
    <name type="scientific">Cyclocybe aegerita</name>
    <name type="common">Black poplar mushroom</name>
    <name type="synonym">Agrocybe aegerita</name>
    <dbReference type="NCBI Taxonomy" id="1973307"/>
    <lineage>
        <taxon>Eukaryota</taxon>
        <taxon>Fungi</taxon>
        <taxon>Dikarya</taxon>
        <taxon>Basidiomycota</taxon>
        <taxon>Agaricomycotina</taxon>
        <taxon>Agaricomycetes</taxon>
        <taxon>Agaricomycetidae</taxon>
        <taxon>Agaricales</taxon>
        <taxon>Agaricineae</taxon>
        <taxon>Bolbitiaceae</taxon>
        <taxon>Cyclocybe</taxon>
    </lineage>
</organism>
<feature type="compositionally biased region" description="Low complexity" evidence="1">
    <location>
        <begin position="217"/>
        <end position="226"/>
    </location>
</feature>
<feature type="compositionally biased region" description="Low complexity" evidence="1">
    <location>
        <begin position="59"/>
        <end position="82"/>
    </location>
</feature>
<keyword evidence="2" id="KW-0732">Signal</keyword>
<feature type="region of interest" description="Disordered" evidence="1">
    <location>
        <begin position="59"/>
        <end position="287"/>
    </location>
</feature>
<dbReference type="AlphaFoldDB" id="A0A8S0W492"/>
<name>A0A8S0W492_CYCAE</name>
<feature type="compositionally biased region" description="Acidic residues" evidence="1">
    <location>
        <begin position="233"/>
        <end position="258"/>
    </location>
</feature>
<feature type="compositionally biased region" description="Basic and acidic residues" evidence="1">
    <location>
        <begin position="124"/>
        <end position="134"/>
    </location>
</feature>